<feature type="transmembrane region" description="Helical" evidence="8">
    <location>
        <begin position="81"/>
        <end position="103"/>
    </location>
</feature>
<proteinExistence type="inferred from homology"/>
<evidence type="ECO:0008006" key="10">
    <source>
        <dbReference type="Google" id="ProtNLM"/>
    </source>
</evidence>
<dbReference type="Gene3D" id="1.20.1740.10">
    <property type="entry name" value="Amino acid/polyamine transporter I"/>
    <property type="match status" value="1"/>
</dbReference>
<name>W4GUU0_APHAT</name>
<comment type="subcellular location">
    <subcellularLocation>
        <location evidence="1">Cell membrane</location>
        <topology evidence="1">Multi-pass membrane protein</topology>
    </subcellularLocation>
</comment>
<organism evidence="9">
    <name type="scientific">Aphanomyces astaci</name>
    <name type="common">Crayfish plague agent</name>
    <dbReference type="NCBI Taxonomy" id="112090"/>
    <lineage>
        <taxon>Eukaryota</taxon>
        <taxon>Sar</taxon>
        <taxon>Stramenopiles</taxon>
        <taxon>Oomycota</taxon>
        <taxon>Saprolegniomycetes</taxon>
        <taxon>Saprolegniales</taxon>
        <taxon>Verrucalvaceae</taxon>
        <taxon>Aphanomyces</taxon>
    </lineage>
</organism>
<protein>
    <recommendedName>
        <fullName evidence="10">Amino acid permease/ SLC12A domain-containing protein</fullName>
    </recommendedName>
</protein>
<evidence type="ECO:0000256" key="7">
    <source>
        <dbReference type="ARBA" id="ARBA00024041"/>
    </source>
</evidence>
<dbReference type="STRING" id="112090.W4GUU0"/>
<feature type="transmembrane region" description="Helical" evidence="8">
    <location>
        <begin position="392"/>
        <end position="413"/>
    </location>
</feature>
<evidence type="ECO:0000256" key="1">
    <source>
        <dbReference type="ARBA" id="ARBA00004651"/>
    </source>
</evidence>
<dbReference type="EMBL" id="KI913120">
    <property type="protein sequence ID" value="ETV83505.1"/>
    <property type="molecule type" value="Genomic_DNA"/>
</dbReference>
<feature type="transmembrane region" description="Helical" evidence="8">
    <location>
        <begin position="336"/>
        <end position="355"/>
    </location>
</feature>
<keyword evidence="6 8" id="KW-0472">Membrane</keyword>
<keyword evidence="5 8" id="KW-1133">Transmembrane helix</keyword>
<feature type="transmembrane region" description="Helical" evidence="8">
    <location>
        <begin position="138"/>
        <end position="159"/>
    </location>
</feature>
<evidence type="ECO:0000313" key="9">
    <source>
        <dbReference type="EMBL" id="ETV83505.1"/>
    </source>
</evidence>
<evidence type="ECO:0000256" key="2">
    <source>
        <dbReference type="ARBA" id="ARBA00022448"/>
    </source>
</evidence>
<dbReference type="GO" id="GO:0015203">
    <property type="term" value="F:polyamine transmembrane transporter activity"/>
    <property type="evidence" value="ECO:0007669"/>
    <property type="project" value="UniProtKB-ARBA"/>
</dbReference>
<dbReference type="GO" id="GO:0005886">
    <property type="term" value="C:plasma membrane"/>
    <property type="evidence" value="ECO:0007669"/>
    <property type="project" value="UniProtKB-SubCell"/>
</dbReference>
<comment type="similarity">
    <text evidence="7">Belongs to the amino acid-polyamine-organocation (APC) superfamily. Polyamine:cation symporter (PHS) (TC 2.A.3.12) family.</text>
</comment>
<keyword evidence="2" id="KW-0813">Transport</keyword>
<evidence type="ECO:0000256" key="3">
    <source>
        <dbReference type="ARBA" id="ARBA00022475"/>
    </source>
</evidence>
<dbReference type="OrthoDB" id="5982228at2759"/>
<dbReference type="PANTHER" id="PTHR45826">
    <property type="entry name" value="POLYAMINE TRANSPORTER PUT1"/>
    <property type="match status" value="1"/>
</dbReference>
<feature type="transmembrane region" description="Helical" evidence="8">
    <location>
        <begin position="17"/>
        <end position="35"/>
    </location>
</feature>
<evidence type="ECO:0000256" key="8">
    <source>
        <dbReference type="SAM" id="Phobius"/>
    </source>
</evidence>
<dbReference type="VEuPathDB" id="FungiDB:H257_04221"/>
<dbReference type="Pfam" id="PF13520">
    <property type="entry name" value="AA_permease_2"/>
    <property type="match status" value="1"/>
</dbReference>
<sequence length="459" mass="49149">MESLDVTEAAATTRRQLGLVPVVLMTFLSVCGGPFGSEEIVSACGPLIGLTALAVFPLVYSLPMNLLLAELCSAFPVDSSFCTWVGMAFGSSWGFYVGYWSWMASTFDAAVYPCLITDALFLGVSSDHDSVMVWATKTGIRVLILTVFMVPTLFSLYFVGKASTWVAVVVLLPFGVLVLVALPQMQWGNLLAVSSCSSMQWSRLVSVLFWNFRGFDAMGAYAGEIQHPQTNFHRAMVASLLLITGTYMLPLVAAVGVNQPAYATWTDGSFPVIARAIGGGPWLGQWVAVANTVSSFGLYLAESSANGFRLAGMADVGLAPSWFAHRDEATGSPRRALLFIYGLSVGMCCMDFTTILGVTNALSILAQLVQCSGALTLRFTHADLARPYRVNLSNHVLSGVMVLPMALAVGVFVNQVLLNAITLGLTTAAVTMGICVRLALLQTQPRHQYEPIPDCAQGT</sequence>
<feature type="transmembrane region" description="Helical" evidence="8">
    <location>
        <begin position="47"/>
        <end position="69"/>
    </location>
</feature>
<dbReference type="RefSeq" id="XP_009826935.1">
    <property type="nucleotide sequence ID" value="XM_009828633.1"/>
</dbReference>
<evidence type="ECO:0000256" key="5">
    <source>
        <dbReference type="ARBA" id="ARBA00022989"/>
    </source>
</evidence>
<evidence type="ECO:0000256" key="4">
    <source>
        <dbReference type="ARBA" id="ARBA00022692"/>
    </source>
</evidence>
<feature type="transmembrane region" description="Helical" evidence="8">
    <location>
        <begin position="165"/>
        <end position="183"/>
    </location>
</feature>
<dbReference type="PANTHER" id="PTHR45826:SF2">
    <property type="entry name" value="AMINO ACID TRANSPORTER"/>
    <property type="match status" value="1"/>
</dbReference>
<dbReference type="GeneID" id="20806217"/>
<keyword evidence="3" id="KW-1003">Cell membrane</keyword>
<keyword evidence="4 8" id="KW-0812">Transmembrane</keyword>
<evidence type="ECO:0000256" key="6">
    <source>
        <dbReference type="ARBA" id="ARBA00023136"/>
    </source>
</evidence>
<dbReference type="InterPro" id="IPR002293">
    <property type="entry name" value="AA/rel_permease1"/>
</dbReference>
<dbReference type="PIRSF" id="PIRSF006060">
    <property type="entry name" value="AA_transporter"/>
    <property type="match status" value="1"/>
</dbReference>
<dbReference type="InterPro" id="IPR044566">
    <property type="entry name" value="RMV1-like"/>
</dbReference>
<gene>
    <name evidence="9" type="ORF">H257_04221</name>
</gene>
<reference evidence="9" key="1">
    <citation type="submission" date="2013-12" db="EMBL/GenBank/DDBJ databases">
        <title>The Genome Sequence of Aphanomyces astaci APO3.</title>
        <authorList>
            <consortium name="The Broad Institute Genomics Platform"/>
            <person name="Russ C."/>
            <person name="Tyler B."/>
            <person name="van West P."/>
            <person name="Dieguez-Uribeondo J."/>
            <person name="Young S.K."/>
            <person name="Zeng Q."/>
            <person name="Gargeya S."/>
            <person name="Fitzgerald M."/>
            <person name="Abouelleil A."/>
            <person name="Alvarado L."/>
            <person name="Chapman S.B."/>
            <person name="Gainer-Dewar J."/>
            <person name="Goldberg J."/>
            <person name="Griggs A."/>
            <person name="Gujja S."/>
            <person name="Hansen M."/>
            <person name="Howarth C."/>
            <person name="Imamovic A."/>
            <person name="Ireland A."/>
            <person name="Larimer J."/>
            <person name="McCowan C."/>
            <person name="Murphy C."/>
            <person name="Pearson M."/>
            <person name="Poon T.W."/>
            <person name="Priest M."/>
            <person name="Roberts A."/>
            <person name="Saif S."/>
            <person name="Shea T."/>
            <person name="Sykes S."/>
            <person name="Wortman J."/>
            <person name="Nusbaum C."/>
            <person name="Birren B."/>
        </authorList>
    </citation>
    <scope>NUCLEOTIDE SEQUENCE [LARGE SCALE GENOMIC DNA]</scope>
    <source>
        <strain evidence="9">APO3</strain>
    </source>
</reference>
<feature type="transmembrane region" description="Helical" evidence="8">
    <location>
        <begin position="232"/>
        <end position="257"/>
    </location>
</feature>
<dbReference type="AlphaFoldDB" id="W4GUU0"/>
<accession>W4GUU0</accession>